<dbReference type="GO" id="GO:0050380">
    <property type="term" value="F:undecaprenyl-diphosphatase activity"/>
    <property type="evidence" value="ECO:0007669"/>
    <property type="project" value="UniProtKB-UniRule"/>
</dbReference>
<evidence type="ECO:0000313" key="16">
    <source>
        <dbReference type="Proteomes" id="UP000270626"/>
    </source>
</evidence>
<evidence type="ECO:0000256" key="1">
    <source>
        <dbReference type="ARBA" id="ARBA00004651"/>
    </source>
</evidence>
<evidence type="ECO:0000256" key="11">
    <source>
        <dbReference type="ARBA" id="ARBA00032707"/>
    </source>
</evidence>
<evidence type="ECO:0000256" key="8">
    <source>
        <dbReference type="ARBA" id="ARBA00022989"/>
    </source>
</evidence>
<evidence type="ECO:0000256" key="4">
    <source>
        <dbReference type="ARBA" id="ARBA00021581"/>
    </source>
</evidence>
<organism evidence="15 16">
    <name type="scientific">Azonexus fungiphilus</name>
    <dbReference type="NCBI Taxonomy" id="146940"/>
    <lineage>
        <taxon>Bacteria</taxon>
        <taxon>Pseudomonadati</taxon>
        <taxon>Pseudomonadota</taxon>
        <taxon>Betaproteobacteria</taxon>
        <taxon>Rhodocyclales</taxon>
        <taxon>Azonexaceae</taxon>
        <taxon>Azonexus</taxon>
    </lineage>
</organism>
<keyword evidence="16" id="KW-1185">Reference proteome</keyword>
<comment type="similarity">
    <text evidence="2 14">Belongs to the UppP family.</text>
</comment>
<keyword evidence="14" id="KW-0133">Cell shape</keyword>
<dbReference type="EC" id="3.6.1.27" evidence="3 14"/>
<dbReference type="GO" id="GO:0009252">
    <property type="term" value="P:peptidoglycan biosynthetic process"/>
    <property type="evidence" value="ECO:0007669"/>
    <property type="project" value="UniProtKB-KW"/>
</dbReference>
<evidence type="ECO:0000256" key="5">
    <source>
        <dbReference type="ARBA" id="ARBA00022475"/>
    </source>
</evidence>
<accession>A0A495WQG0</accession>
<feature type="transmembrane region" description="Helical" evidence="14">
    <location>
        <begin position="250"/>
        <end position="269"/>
    </location>
</feature>
<dbReference type="NCBIfam" id="NF001390">
    <property type="entry name" value="PRK00281.1-4"/>
    <property type="match status" value="1"/>
</dbReference>
<evidence type="ECO:0000256" key="13">
    <source>
        <dbReference type="ARBA" id="ARBA00047594"/>
    </source>
</evidence>
<feature type="transmembrane region" description="Helical" evidence="14">
    <location>
        <begin position="108"/>
        <end position="129"/>
    </location>
</feature>
<evidence type="ECO:0000256" key="7">
    <source>
        <dbReference type="ARBA" id="ARBA00022801"/>
    </source>
</evidence>
<evidence type="ECO:0000256" key="9">
    <source>
        <dbReference type="ARBA" id="ARBA00023136"/>
    </source>
</evidence>
<evidence type="ECO:0000256" key="6">
    <source>
        <dbReference type="ARBA" id="ARBA00022692"/>
    </source>
</evidence>
<dbReference type="GO" id="GO:0005886">
    <property type="term" value="C:plasma membrane"/>
    <property type="evidence" value="ECO:0007669"/>
    <property type="project" value="UniProtKB-SubCell"/>
</dbReference>
<evidence type="ECO:0000256" key="14">
    <source>
        <dbReference type="HAMAP-Rule" id="MF_01006"/>
    </source>
</evidence>
<dbReference type="HAMAP" id="MF_01006">
    <property type="entry name" value="Undec_diphosphatase"/>
    <property type="match status" value="1"/>
</dbReference>
<feature type="transmembrane region" description="Helical" evidence="14">
    <location>
        <begin position="46"/>
        <end position="63"/>
    </location>
</feature>
<dbReference type="AlphaFoldDB" id="A0A495WQG0"/>
<sequence length="273" mass="30042">MDPILLLKALILGVVEGLTEFLPISSTGHLIIVGSLLGYTDDQSKVFKIVIQLAAILAVCWLYRERIVRVAGGLRGDPVQQRFVGLLVVGFLPAAILGLMFHGTIKTYLFNPLTVAGALIVGGFLILWIERKVYQPRISSVDAMRWPDALKVGFAQALAMFPGTSRSGATIMGGLVFGLSRQTATEFSFFLAIPTMFAATLYDVYKNWAILRLEDLPVFAVGFVASFAAAMLSVKALVRYISNHDFTLFAWYRIVFGLVVLLTAQMGWVEWVD</sequence>
<feature type="transmembrane region" description="Helical" evidence="14">
    <location>
        <begin position="217"/>
        <end position="238"/>
    </location>
</feature>
<comment type="catalytic activity">
    <reaction evidence="13 14">
        <text>di-trans,octa-cis-undecaprenyl diphosphate + H2O = di-trans,octa-cis-undecaprenyl phosphate + phosphate + H(+)</text>
        <dbReference type="Rhea" id="RHEA:28094"/>
        <dbReference type="ChEBI" id="CHEBI:15377"/>
        <dbReference type="ChEBI" id="CHEBI:15378"/>
        <dbReference type="ChEBI" id="CHEBI:43474"/>
        <dbReference type="ChEBI" id="CHEBI:58405"/>
        <dbReference type="ChEBI" id="CHEBI:60392"/>
        <dbReference type="EC" id="3.6.1.27"/>
    </reaction>
</comment>
<dbReference type="GO" id="GO:0008360">
    <property type="term" value="P:regulation of cell shape"/>
    <property type="evidence" value="ECO:0007669"/>
    <property type="project" value="UniProtKB-KW"/>
</dbReference>
<keyword evidence="10 14" id="KW-0046">Antibiotic resistance</keyword>
<comment type="function">
    <text evidence="14">Catalyzes the dephosphorylation of undecaprenyl diphosphate (UPP). Confers resistance to bacitracin.</text>
</comment>
<keyword evidence="8 14" id="KW-1133">Transmembrane helix</keyword>
<dbReference type="NCBIfam" id="NF001389">
    <property type="entry name" value="PRK00281.1-2"/>
    <property type="match status" value="1"/>
</dbReference>
<gene>
    <name evidence="14" type="primary">uppP</name>
    <name evidence="15" type="ORF">DFR40_0044</name>
</gene>
<reference evidence="15 16" key="1">
    <citation type="submission" date="2018-10" db="EMBL/GenBank/DDBJ databases">
        <title>Genomic Encyclopedia of Type Strains, Phase IV (KMG-IV): sequencing the most valuable type-strain genomes for metagenomic binning, comparative biology and taxonomic classification.</title>
        <authorList>
            <person name="Goeker M."/>
        </authorList>
    </citation>
    <scope>NUCLEOTIDE SEQUENCE [LARGE SCALE GENOMIC DNA]</scope>
    <source>
        <strain evidence="15 16">DSM 23841</strain>
    </source>
</reference>
<keyword evidence="14" id="KW-0961">Cell wall biogenesis/degradation</keyword>
<dbReference type="OrthoDB" id="9808289at2"/>
<evidence type="ECO:0000256" key="10">
    <source>
        <dbReference type="ARBA" id="ARBA00023251"/>
    </source>
</evidence>
<proteinExistence type="inferred from homology"/>
<dbReference type="NCBIfam" id="TIGR00753">
    <property type="entry name" value="undec_PP_bacA"/>
    <property type="match status" value="1"/>
</dbReference>
<evidence type="ECO:0000256" key="2">
    <source>
        <dbReference type="ARBA" id="ARBA00010621"/>
    </source>
</evidence>
<dbReference type="RefSeq" id="WP_121456482.1">
    <property type="nucleotide sequence ID" value="NZ_JAANMQ010000008.1"/>
</dbReference>
<keyword evidence="6 14" id="KW-0812">Transmembrane</keyword>
<dbReference type="GO" id="GO:0071555">
    <property type="term" value="P:cell wall organization"/>
    <property type="evidence" value="ECO:0007669"/>
    <property type="project" value="UniProtKB-KW"/>
</dbReference>
<comment type="miscellaneous">
    <text evidence="14">Bacitracin is thought to be involved in the inhibition of peptidoglycan synthesis by sequestering undecaprenyl diphosphate, thereby reducing the pool of lipid carrier available.</text>
</comment>
<dbReference type="PANTHER" id="PTHR30622">
    <property type="entry name" value="UNDECAPRENYL-DIPHOSPHATASE"/>
    <property type="match status" value="1"/>
</dbReference>
<keyword evidence="5 14" id="KW-1003">Cell membrane</keyword>
<evidence type="ECO:0000313" key="15">
    <source>
        <dbReference type="EMBL" id="RKT62995.1"/>
    </source>
</evidence>
<keyword evidence="9 14" id="KW-0472">Membrane</keyword>
<dbReference type="Pfam" id="PF02673">
    <property type="entry name" value="BacA"/>
    <property type="match status" value="1"/>
</dbReference>
<dbReference type="EMBL" id="RBXP01000001">
    <property type="protein sequence ID" value="RKT62995.1"/>
    <property type="molecule type" value="Genomic_DNA"/>
</dbReference>
<name>A0A495WQG0_9RHOO</name>
<dbReference type="PANTHER" id="PTHR30622:SF3">
    <property type="entry name" value="UNDECAPRENYL-DIPHOSPHATASE"/>
    <property type="match status" value="1"/>
</dbReference>
<comment type="caution">
    <text evidence="15">The sequence shown here is derived from an EMBL/GenBank/DDBJ whole genome shotgun (WGS) entry which is preliminary data.</text>
</comment>
<keyword evidence="14" id="KW-0573">Peptidoglycan synthesis</keyword>
<feature type="transmembrane region" description="Helical" evidence="14">
    <location>
        <begin position="83"/>
        <end position="102"/>
    </location>
</feature>
<comment type="subcellular location">
    <subcellularLocation>
        <location evidence="1 14">Cell membrane</location>
        <topology evidence="1 14">Multi-pass membrane protein</topology>
    </subcellularLocation>
</comment>
<feature type="transmembrane region" description="Helical" evidence="14">
    <location>
        <begin position="187"/>
        <end position="205"/>
    </location>
</feature>
<keyword evidence="7 14" id="KW-0378">Hydrolase</keyword>
<dbReference type="GO" id="GO:0046677">
    <property type="term" value="P:response to antibiotic"/>
    <property type="evidence" value="ECO:0007669"/>
    <property type="project" value="UniProtKB-UniRule"/>
</dbReference>
<protein>
    <recommendedName>
        <fullName evidence="4 14">Undecaprenyl-diphosphatase</fullName>
        <ecNumber evidence="3 14">3.6.1.27</ecNumber>
    </recommendedName>
    <alternativeName>
        <fullName evidence="12 14">Bacitracin resistance protein</fullName>
    </alternativeName>
    <alternativeName>
        <fullName evidence="11 14">Undecaprenyl pyrophosphate phosphatase</fullName>
    </alternativeName>
</protein>
<dbReference type="Proteomes" id="UP000270626">
    <property type="component" value="Unassembled WGS sequence"/>
</dbReference>
<evidence type="ECO:0000256" key="12">
    <source>
        <dbReference type="ARBA" id="ARBA00032932"/>
    </source>
</evidence>
<dbReference type="InterPro" id="IPR003824">
    <property type="entry name" value="UppP"/>
</dbReference>
<evidence type="ECO:0000256" key="3">
    <source>
        <dbReference type="ARBA" id="ARBA00012374"/>
    </source>
</evidence>